<evidence type="ECO:0000313" key="3">
    <source>
        <dbReference type="Proteomes" id="UP000006695"/>
    </source>
</evidence>
<dbReference type="InterPro" id="IPR011008">
    <property type="entry name" value="Dimeric_a/b-barrel"/>
</dbReference>
<dbReference type="GO" id="GO:0004497">
    <property type="term" value="F:monooxygenase activity"/>
    <property type="evidence" value="ECO:0007669"/>
    <property type="project" value="UniProtKB-KW"/>
</dbReference>
<keyword evidence="2" id="KW-0503">Monooxygenase</keyword>
<dbReference type="HOGENOM" id="CLU_131496_8_1_7"/>
<dbReference type="Pfam" id="PF03992">
    <property type="entry name" value="ABM"/>
    <property type="match status" value="1"/>
</dbReference>
<organism evidence="2 3">
    <name type="scientific">Geotalea uraniireducens (strain Rf4)</name>
    <name type="common">Geobacter uraniireducens</name>
    <dbReference type="NCBI Taxonomy" id="351605"/>
    <lineage>
        <taxon>Bacteria</taxon>
        <taxon>Pseudomonadati</taxon>
        <taxon>Thermodesulfobacteriota</taxon>
        <taxon>Desulfuromonadia</taxon>
        <taxon>Geobacterales</taxon>
        <taxon>Geobacteraceae</taxon>
        <taxon>Geotalea</taxon>
    </lineage>
</organism>
<evidence type="ECO:0000313" key="2">
    <source>
        <dbReference type="EMBL" id="ABQ26844.1"/>
    </source>
</evidence>
<dbReference type="EMBL" id="CP000698">
    <property type="protein sequence ID" value="ABQ26844.1"/>
    <property type="molecule type" value="Genomic_DNA"/>
</dbReference>
<gene>
    <name evidence="2" type="ordered locus">Gura_2670</name>
</gene>
<sequence length="112" mass="12517">MSMMLAMVKIGASPGKRQEILDILLSVKGPTLAAPGCRACSIYEEYGADQTIAYVELWQSPAEMYRHIRSTLYSRILEAMELSASNPEISFHMILRTEGMELIENLRSTSTT</sequence>
<name>A5G4X6_GEOUR</name>
<dbReference type="AlphaFoldDB" id="A5G4X6"/>
<dbReference type="Proteomes" id="UP000006695">
    <property type="component" value="Chromosome"/>
</dbReference>
<dbReference type="Gene3D" id="3.30.70.100">
    <property type="match status" value="1"/>
</dbReference>
<accession>A5G4X6</accession>
<evidence type="ECO:0000259" key="1">
    <source>
        <dbReference type="Pfam" id="PF03992"/>
    </source>
</evidence>
<dbReference type="RefSeq" id="WP_011939521.1">
    <property type="nucleotide sequence ID" value="NC_009483.1"/>
</dbReference>
<protein>
    <submittedName>
        <fullName evidence="2">Antibiotic biosynthesis monooxygenase</fullName>
    </submittedName>
</protein>
<reference evidence="2 3" key="1">
    <citation type="submission" date="2007-05" db="EMBL/GenBank/DDBJ databases">
        <title>Complete sequence of Geobacter uraniireducens Rf4.</title>
        <authorList>
            <consortium name="US DOE Joint Genome Institute"/>
            <person name="Copeland A."/>
            <person name="Lucas S."/>
            <person name="Lapidus A."/>
            <person name="Barry K."/>
            <person name="Detter J.C."/>
            <person name="Glavina del Rio T."/>
            <person name="Hammon N."/>
            <person name="Israni S."/>
            <person name="Dalin E."/>
            <person name="Tice H."/>
            <person name="Pitluck S."/>
            <person name="Chertkov O."/>
            <person name="Brettin T."/>
            <person name="Bruce D."/>
            <person name="Han C."/>
            <person name="Schmutz J."/>
            <person name="Larimer F."/>
            <person name="Land M."/>
            <person name="Hauser L."/>
            <person name="Kyrpides N."/>
            <person name="Mikhailova N."/>
            <person name="Shelobolina E."/>
            <person name="Aklujkar M."/>
            <person name="Lovley D."/>
            <person name="Richardson P."/>
        </authorList>
    </citation>
    <scope>NUCLEOTIDE SEQUENCE [LARGE SCALE GENOMIC DNA]</scope>
    <source>
        <strain evidence="2 3">Rf4</strain>
    </source>
</reference>
<keyword evidence="3" id="KW-1185">Reference proteome</keyword>
<dbReference type="KEGG" id="gur:Gura_2670"/>
<proteinExistence type="predicted"/>
<keyword evidence="2" id="KW-0560">Oxidoreductase</keyword>
<dbReference type="InterPro" id="IPR007138">
    <property type="entry name" value="ABM_dom"/>
</dbReference>
<feature type="domain" description="ABM" evidence="1">
    <location>
        <begin position="3"/>
        <end position="76"/>
    </location>
</feature>
<dbReference type="STRING" id="351605.Gura_2670"/>
<dbReference type="SUPFAM" id="SSF54909">
    <property type="entry name" value="Dimeric alpha+beta barrel"/>
    <property type="match status" value="1"/>
</dbReference>